<reference evidence="1" key="2">
    <citation type="journal article" date="2020" name="Microorganisms">
        <title>Osmotic Adaptation and Compatible Solute Biosynthesis of Phototrophic Bacteria as Revealed from Genome Analyses.</title>
        <authorList>
            <person name="Imhoff J.F."/>
            <person name="Rahn T."/>
            <person name="Kunzel S."/>
            <person name="Keller A."/>
            <person name="Neulinger S.C."/>
        </authorList>
    </citation>
    <scope>NUCLEOTIDE SEQUENCE</scope>
    <source>
        <strain evidence="1">DSM 11080</strain>
    </source>
</reference>
<comment type="caution">
    <text evidence="1">The sequence shown here is derived from an EMBL/GenBank/DDBJ whole genome shotgun (WGS) entry which is preliminary data.</text>
</comment>
<protein>
    <submittedName>
        <fullName evidence="1">Uncharacterized protein</fullName>
    </submittedName>
</protein>
<name>A0AAJ0U862_9GAMM</name>
<gene>
    <name evidence="1" type="ORF">CKO40_21205</name>
</gene>
<reference evidence="1" key="1">
    <citation type="submission" date="2017-08" db="EMBL/GenBank/DDBJ databases">
        <authorList>
            <person name="Imhoff J.F."/>
            <person name="Rahn T."/>
            <person name="Kuenzel S."/>
            <person name="Neulinger S.C."/>
        </authorList>
    </citation>
    <scope>NUCLEOTIDE SEQUENCE</scope>
    <source>
        <strain evidence="1">DSM 11080</strain>
    </source>
</reference>
<organism evidence="1 2">
    <name type="scientific">Halochromatium glycolicum</name>
    <dbReference type="NCBI Taxonomy" id="85075"/>
    <lineage>
        <taxon>Bacteria</taxon>
        <taxon>Pseudomonadati</taxon>
        <taxon>Pseudomonadota</taxon>
        <taxon>Gammaproteobacteria</taxon>
        <taxon>Chromatiales</taxon>
        <taxon>Chromatiaceae</taxon>
        <taxon>Halochromatium</taxon>
    </lineage>
</organism>
<keyword evidence="2" id="KW-1185">Reference proteome</keyword>
<dbReference type="AlphaFoldDB" id="A0AAJ0U862"/>
<evidence type="ECO:0000313" key="2">
    <source>
        <dbReference type="Proteomes" id="UP001296776"/>
    </source>
</evidence>
<dbReference type="Proteomes" id="UP001296776">
    <property type="component" value="Unassembled WGS sequence"/>
</dbReference>
<evidence type="ECO:0000313" key="1">
    <source>
        <dbReference type="EMBL" id="MBK1706982.1"/>
    </source>
</evidence>
<accession>A0AAJ0U862</accession>
<sequence length="61" mass="6548">MPTTWPPRPLALDFEPCGTGYARLGLAHQQTWANRVAPRHLELIGLPAPGIAGALLMLEGC</sequence>
<dbReference type="EMBL" id="NRSJ01000059">
    <property type="protein sequence ID" value="MBK1706982.1"/>
    <property type="molecule type" value="Genomic_DNA"/>
</dbReference>
<proteinExistence type="predicted"/>